<evidence type="ECO:0000256" key="11">
    <source>
        <dbReference type="ARBA" id="ARBA00022840"/>
    </source>
</evidence>
<evidence type="ECO:0000256" key="3">
    <source>
        <dbReference type="ARBA" id="ARBA00004838"/>
    </source>
</evidence>
<dbReference type="AlphaFoldDB" id="A0A0B6VM25"/>
<comment type="pathway">
    <text evidence="3 16">Carbohydrate degradation; glycolysis; pyruvate from D-glyceraldehyde 3-phosphate: step 2/5.</text>
</comment>
<evidence type="ECO:0000256" key="8">
    <source>
        <dbReference type="ARBA" id="ARBA00022679"/>
    </source>
</evidence>
<dbReference type="SUPFAM" id="SSF53748">
    <property type="entry name" value="Phosphoglycerate kinase"/>
    <property type="match status" value="1"/>
</dbReference>
<dbReference type="OrthoDB" id="275353at2759"/>
<reference evidence="18" key="1">
    <citation type="submission" date="2014-06" db="EMBL/GenBank/DDBJ databases">
        <title>Gluconeogenic compartmentalization in Diplonema papillatum.</title>
        <authorList>
            <person name="Nara T."/>
        </authorList>
    </citation>
    <scope>NUCLEOTIDE SEQUENCE</scope>
    <source>
        <strain evidence="18">ATCC 50162</strain>
    </source>
</reference>
<protein>
    <recommendedName>
        <fullName evidence="6 16">Phosphoglycerate kinase</fullName>
        <ecNumber evidence="6 16">2.7.2.3</ecNumber>
    </recommendedName>
</protein>
<comment type="subunit">
    <text evidence="5 17">Monomer.</text>
</comment>
<dbReference type="GO" id="GO:0005524">
    <property type="term" value="F:ATP binding"/>
    <property type="evidence" value="ECO:0007669"/>
    <property type="project" value="UniProtKB-KW"/>
</dbReference>
<keyword evidence="13" id="KW-0324">Glycolysis</keyword>
<evidence type="ECO:0000256" key="14">
    <source>
        <dbReference type="PIRSR" id="PIRSR000724-1"/>
    </source>
</evidence>
<comment type="catalytic activity">
    <reaction evidence="1 16">
        <text>(2R)-3-phosphoglycerate + ATP = (2R)-3-phospho-glyceroyl phosphate + ADP</text>
        <dbReference type="Rhea" id="RHEA:14801"/>
        <dbReference type="ChEBI" id="CHEBI:30616"/>
        <dbReference type="ChEBI" id="CHEBI:57604"/>
        <dbReference type="ChEBI" id="CHEBI:58272"/>
        <dbReference type="ChEBI" id="CHEBI:456216"/>
        <dbReference type="EC" id="2.7.2.3"/>
    </reaction>
</comment>
<evidence type="ECO:0000256" key="9">
    <source>
        <dbReference type="ARBA" id="ARBA00022741"/>
    </source>
</evidence>
<dbReference type="GO" id="GO:0004618">
    <property type="term" value="F:phosphoglycerate kinase activity"/>
    <property type="evidence" value="ECO:0007669"/>
    <property type="project" value="UniProtKB-EC"/>
</dbReference>
<dbReference type="InterPro" id="IPR001576">
    <property type="entry name" value="Phosphoglycerate_kinase"/>
</dbReference>
<dbReference type="GO" id="GO:0006094">
    <property type="term" value="P:gluconeogenesis"/>
    <property type="evidence" value="ECO:0007669"/>
    <property type="project" value="TreeGrafter"/>
</dbReference>
<evidence type="ECO:0000256" key="2">
    <source>
        <dbReference type="ARBA" id="ARBA00001946"/>
    </source>
</evidence>
<dbReference type="EMBL" id="AB970486">
    <property type="protein sequence ID" value="BAQ25443.1"/>
    <property type="molecule type" value="mRNA"/>
</dbReference>
<evidence type="ECO:0000256" key="17">
    <source>
        <dbReference type="RuleBase" id="RU000696"/>
    </source>
</evidence>
<dbReference type="UniPathway" id="UPA00109">
    <property type="reaction ID" value="UER00185"/>
</dbReference>
<sequence length="421" mass="44820">MGFLDNFGKLSIDDVPLKGKKVLMRVDFNVPIGKDGQVKNDLRIRGAMPSIQKVLSEGGSLILMSHLGRPKGVGYEAKYSMRPVQTKLQELLGSVEVLFADDCMNASEAASALRPGQVLLLENLRFYKAESSKKRDDRMKMAQKLASYGNVFISDAFGTAHRDAASMTGIPKVLGKGAAGYLMKKELDYFASALAKPARPYVSISGGAKVSDKILLLDSLIEKSDCLIIGGAMAYTFLKAQGYTIGKSKCETSAKSKDGVIDTVALARKIIDNAKDKGVKLLLPVDHRCAAEFKDVPAIVTKDANIPDNLMALDVGPKTEALFAKEISQCKTCIWNGPVGVFEMKNFRSGTWAVVKAMADNKSALTIVGGGDSAAAADMSGFGKQLSHISTGGGASLELIEGKTLPGLAALTSKDAPMSKL</sequence>
<dbReference type="HAMAP" id="MF_00145">
    <property type="entry name" value="Phosphoglyc_kinase"/>
    <property type="match status" value="1"/>
</dbReference>
<organism evidence="18">
    <name type="scientific">Diplonema papillatum</name>
    <dbReference type="NCBI Taxonomy" id="91374"/>
    <lineage>
        <taxon>Eukaryota</taxon>
        <taxon>Discoba</taxon>
        <taxon>Euglenozoa</taxon>
        <taxon>Diplonemea</taxon>
        <taxon>Diplonemidae</taxon>
        <taxon>Diplonema</taxon>
    </lineage>
</organism>
<evidence type="ECO:0000256" key="4">
    <source>
        <dbReference type="ARBA" id="ARBA00008982"/>
    </source>
</evidence>
<evidence type="ECO:0000256" key="12">
    <source>
        <dbReference type="ARBA" id="ARBA00022842"/>
    </source>
</evidence>
<feature type="binding site" evidence="14">
    <location>
        <begin position="27"/>
        <end position="29"/>
    </location>
    <ligand>
        <name>substrate</name>
    </ligand>
</feature>
<evidence type="ECO:0000256" key="13">
    <source>
        <dbReference type="ARBA" id="ARBA00023152"/>
    </source>
</evidence>
<keyword evidence="9" id="KW-0547">Nucleotide-binding</keyword>
<evidence type="ECO:0000313" key="18">
    <source>
        <dbReference type="EMBL" id="BAQ25443.1"/>
    </source>
</evidence>
<name>A0A0B6VM25_9EUGL</name>
<comment type="similarity">
    <text evidence="4 16">Belongs to the phosphoglycerate kinase family.</text>
</comment>
<comment type="cofactor">
    <cofactor evidence="2">
        <name>Mg(2+)</name>
        <dbReference type="ChEBI" id="CHEBI:18420"/>
    </cofactor>
</comment>
<keyword evidence="10 16" id="KW-0418">Kinase</keyword>
<feature type="binding site" evidence="14">
    <location>
        <begin position="66"/>
        <end position="69"/>
    </location>
    <ligand>
        <name>substrate</name>
    </ligand>
</feature>
<dbReference type="InterPro" id="IPR015824">
    <property type="entry name" value="Phosphoglycerate_kinase_N"/>
</dbReference>
<evidence type="ECO:0000256" key="5">
    <source>
        <dbReference type="ARBA" id="ARBA00011245"/>
    </source>
</evidence>
<dbReference type="EC" id="2.7.2.3" evidence="6 16"/>
<dbReference type="GO" id="GO:0006096">
    <property type="term" value="P:glycolytic process"/>
    <property type="evidence" value="ECO:0007669"/>
    <property type="project" value="UniProtKB-UniPathway"/>
</dbReference>
<dbReference type="PANTHER" id="PTHR11406">
    <property type="entry name" value="PHOSPHOGLYCERATE KINASE"/>
    <property type="match status" value="1"/>
</dbReference>
<dbReference type="PROSITE" id="PS00111">
    <property type="entry name" value="PGLYCERATE_KINASE"/>
    <property type="match status" value="1"/>
</dbReference>
<keyword evidence="11 15" id="KW-0067">ATP-binding</keyword>
<feature type="binding site" evidence="15">
    <location>
        <begin position="370"/>
        <end position="373"/>
    </location>
    <ligand>
        <name>ATP</name>
        <dbReference type="ChEBI" id="CHEBI:30616"/>
    </ligand>
</feature>
<evidence type="ECO:0000256" key="10">
    <source>
        <dbReference type="ARBA" id="ARBA00022777"/>
    </source>
</evidence>
<keyword evidence="8 16" id="KW-0808">Transferase</keyword>
<feature type="binding site" evidence="15">
    <location>
        <position position="343"/>
    </location>
    <ligand>
        <name>ATP</name>
        <dbReference type="ChEBI" id="CHEBI:30616"/>
    </ligand>
</feature>
<evidence type="ECO:0000256" key="1">
    <source>
        <dbReference type="ARBA" id="ARBA00000642"/>
    </source>
</evidence>
<dbReference type="GO" id="GO:0005829">
    <property type="term" value="C:cytosol"/>
    <property type="evidence" value="ECO:0007669"/>
    <property type="project" value="TreeGrafter"/>
</dbReference>
<keyword evidence="12" id="KW-0460">Magnesium</keyword>
<dbReference type="GO" id="GO:0043531">
    <property type="term" value="F:ADP binding"/>
    <property type="evidence" value="ECO:0007669"/>
    <property type="project" value="TreeGrafter"/>
</dbReference>
<evidence type="ECO:0000256" key="7">
    <source>
        <dbReference type="ARBA" id="ARBA00022490"/>
    </source>
</evidence>
<feature type="binding site" evidence="14">
    <location>
        <position position="125"/>
    </location>
    <ligand>
        <name>(2R)-3-phosphoglycerate</name>
        <dbReference type="ChEBI" id="CHEBI:58272"/>
    </ligand>
</feature>
<feature type="binding site" evidence="14">
    <location>
        <position position="43"/>
    </location>
    <ligand>
        <name>(2R)-3-phosphoglycerate</name>
        <dbReference type="ChEBI" id="CHEBI:58272"/>
    </ligand>
</feature>
<feature type="binding site" evidence="15">
    <location>
        <position position="213"/>
    </location>
    <ligand>
        <name>ATP</name>
        <dbReference type="ChEBI" id="CHEBI:30616"/>
    </ligand>
</feature>
<dbReference type="Pfam" id="PF00162">
    <property type="entry name" value="PGK"/>
    <property type="match status" value="1"/>
</dbReference>
<feature type="binding site" evidence="14">
    <location>
        <position position="162"/>
    </location>
    <ligand>
        <name>(2R)-3-phosphoglycerate</name>
        <dbReference type="ChEBI" id="CHEBI:58272"/>
    </ligand>
</feature>
<dbReference type="PANTHER" id="PTHR11406:SF23">
    <property type="entry name" value="PHOSPHOGLYCERATE KINASE 1, CHLOROPLASTIC-RELATED"/>
    <property type="match status" value="1"/>
</dbReference>
<evidence type="ECO:0000256" key="6">
    <source>
        <dbReference type="ARBA" id="ARBA00013061"/>
    </source>
</evidence>
<dbReference type="CDD" id="cd00318">
    <property type="entry name" value="Phosphoglycerate_kinase"/>
    <property type="match status" value="1"/>
</dbReference>
<dbReference type="FunFam" id="3.40.50.1260:FF:000031">
    <property type="entry name" value="Phosphoglycerate kinase 1"/>
    <property type="match status" value="1"/>
</dbReference>
<dbReference type="Gene3D" id="3.40.50.1260">
    <property type="entry name" value="Phosphoglycerate kinase, N-terminal domain"/>
    <property type="match status" value="2"/>
</dbReference>
<accession>A0A0B6VM25</accession>
<dbReference type="InterPro" id="IPR015911">
    <property type="entry name" value="Phosphoglycerate_kinase_CS"/>
</dbReference>
<dbReference type="InterPro" id="IPR036043">
    <property type="entry name" value="Phosphoglycerate_kinase_sf"/>
</dbReference>
<dbReference type="PRINTS" id="PR00477">
    <property type="entry name" value="PHGLYCKINASE"/>
</dbReference>
<keyword evidence="7" id="KW-0963">Cytoplasm</keyword>
<dbReference type="PIRSF" id="PIRSF000724">
    <property type="entry name" value="Pgk"/>
    <property type="match status" value="1"/>
</dbReference>
<evidence type="ECO:0000256" key="16">
    <source>
        <dbReference type="RuleBase" id="RU000532"/>
    </source>
</evidence>
<proteinExistence type="evidence at transcript level"/>
<dbReference type="FunFam" id="3.40.50.1260:FF:000006">
    <property type="entry name" value="Phosphoglycerate kinase"/>
    <property type="match status" value="1"/>
</dbReference>
<evidence type="ECO:0000256" key="15">
    <source>
        <dbReference type="PIRSR" id="PIRSR000724-2"/>
    </source>
</evidence>